<evidence type="ECO:0000313" key="2">
    <source>
        <dbReference type="EMBL" id="KAF3807745.1"/>
    </source>
</evidence>
<evidence type="ECO:0000256" key="1">
    <source>
        <dbReference type="SAM" id="SignalP"/>
    </source>
</evidence>
<proteinExistence type="predicted"/>
<dbReference type="Proteomes" id="UP000613401">
    <property type="component" value="Unassembled WGS sequence"/>
</dbReference>
<keyword evidence="3" id="KW-1185">Reference proteome</keyword>
<sequence length="147" mass="15425">MKASTVIVPVALMVAQPAQADIGRGIGLAAEFFGGGIAELFTTIFGKRDGFVATVRPRQVEGVPEFEYQRCRDDISGLTITATAPSDTVTAEIQFSGVPATCMNLANVLVGDGTGPFALPCGSDCLSYSNLTPEQYNQLADALRAYA</sequence>
<reference evidence="2" key="1">
    <citation type="journal article" date="2020" name="Phytopathology">
        <title>Genome sequence and comparative analysis of Colletotrichum gloeosporioides isolated from Liriodendron leaves.</title>
        <authorList>
            <person name="Fu F.F."/>
            <person name="Hao Z."/>
            <person name="Wang P."/>
            <person name="Lu Y."/>
            <person name="Xue L.J."/>
            <person name="Wei G."/>
            <person name="Tian Y."/>
            <person name="Baishi H."/>
            <person name="Xu H."/>
            <person name="Shi J."/>
            <person name="Cheng T."/>
            <person name="Wang G."/>
            <person name="Yi Y."/>
            <person name="Chen J."/>
        </authorList>
    </citation>
    <scope>NUCLEOTIDE SEQUENCE</scope>
    <source>
        <strain evidence="2">Lc1</strain>
    </source>
</reference>
<protein>
    <submittedName>
        <fullName evidence="2">Uncharacterized protein</fullName>
    </submittedName>
</protein>
<dbReference type="GeneID" id="69014623"/>
<reference evidence="2" key="2">
    <citation type="submission" date="2020-03" db="EMBL/GenBank/DDBJ databases">
        <authorList>
            <person name="Fu F.-F."/>
            <person name="Chen J."/>
        </authorList>
    </citation>
    <scope>NUCLEOTIDE SEQUENCE</scope>
    <source>
        <strain evidence="2">Lc1</strain>
    </source>
</reference>
<dbReference type="EMBL" id="WVTB01000027">
    <property type="protein sequence ID" value="KAF3807745.1"/>
    <property type="molecule type" value="Genomic_DNA"/>
</dbReference>
<keyword evidence="1" id="KW-0732">Signal</keyword>
<dbReference type="RefSeq" id="XP_045266904.1">
    <property type="nucleotide sequence ID" value="XM_045407459.1"/>
</dbReference>
<feature type="chain" id="PRO_5034001674" evidence="1">
    <location>
        <begin position="21"/>
        <end position="147"/>
    </location>
</feature>
<gene>
    <name evidence="2" type="ORF">GCG54_00007478</name>
</gene>
<feature type="signal peptide" evidence="1">
    <location>
        <begin position="1"/>
        <end position="20"/>
    </location>
</feature>
<evidence type="ECO:0000313" key="3">
    <source>
        <dbReference type="Proteomes" id="UP000613401"/>
    </source>
</evidence>
<accession>A0A8H4CPJ1</accession>
<dbReference type="AlphaFoldDB" id="A0A8H4CPJ1"/>
<name>A0A8H4CPJ1_COLGL</name>
<organism evidence="2 3">
    <name type="scientific">Colletotrichum gloeosporioides</name>
    <name type="common">Anthracnose fungus</name>
    <name type="synonym">Glomerella cingulata</name>
    <dbReference type="NCBI Taxonomy" id="474922"/>
    <lineage>
        <taxon>Eukaryota</taxon>
        <taxon>Fungi</taxon>
        <taxon>Dikarya</taxon>
        <taxon>Ascomycota</taxon>
        <taxon>Pezizomycotina</taxon>
        <taxon>Sordariomycetes</taxon>
        <taxon>Hypocreomycetidae</taxon>
        <taxon>Glomerellales</taxon>
        <taxon>Glomerellaceae</taxon>
        <taxon>Colletotrichum</taxon>
        <taxon>Colletotrichum gloeosporioides species complex</taxon>
    </lineage>
</organism>
<comment type="caution">
    <text evidence="2">The sequence shown here is derived from an EMBL/GenBank/DDBJ whole genome shotgun (WGS) entry which is preliminary data.</text>
</comment>